<dbReference type="AlphaFoldDB" id="A0AAD5UVE5"/>
<evidence type="ECO:0000313" key="4">
    <source>
        <dbReference type="Proteomes" id="UP001212997"/>
    </source>
</evidence>
<name>A0AAD5UVE5_9APHY</name>
<feature type="transmembrane region" description="Helical" evidence="1">
    <location>
        <begin position="65"/>
        <end position="86"/>
    </location>
</feature>
<protein>
    <recommendedName>
        <fullName evidence="2">DUF6534 domain-containing protein</fullName>
    </recommendedName>
</protein>
<dbReference type="Pfam" id="PF20152">
    <property type="entry name" value="DUF6534"/>
    <property type="match status" value="1"/>
</dbReference>
<proteinExistence type="predicted"/>
<accession>A0AAD5UVE5</accession>
<comment type="caution">
    <text evidence="3">The sequence shown here is derived from an EMBL/GenBank/DDBJ whole genome shotgun (WGS) entry which is preliminary data.</text>
</comment>
<dbReference type="InterPro" id="IPR045339">
    <property type="entry name" value="DUF6534"/>
</dbReference>
<keyword evidence="1" id="KW-1133">Transmembrane helix</keyword>
<dbReference type="EMBL" id="JANAWD010000478">
    <property type="protein sequence ID" value="KAJ3478870.1"/>
    <property type="molecule type" value="Genomic_DNA"/>
</dbReference>
<feature type="domain" description="DUF6534" evidence="2">
    <location>
        <begin position="29"/>
        <end position="90"/>
    </location>
</feature>
<feature type="transmembrane region" description="Helical" evidence="1">
    <location>
        <begin position="36"/>
        <end position="59"/>
    </location>
</feature>
<sequence>MATIATTVQSLIGHEALTGNPLASGERFSESLINKLMAYSINTGALTSICAIVCLIVYASMPNSFVFLAFYFVLPKLCLNSLLATLNARNALKTSLGSKAILSLPSYRPPMQSWNKSPLTSGSESDDQTLQIAVETTTEKAIAQTTSQDEEWMARLSQKDNVATGQAF</sequence>
<evidence type="ECO:0000259" key="2">
    <source>
        <dbReference type="Pfam" id="PF20152"/>
    </source>
</evidence>
<keyword evidence="4" id="KW-1185">Reference proteome</keyword>
<evidence type="ECO:0000313" key="3">
    <source>
        <dbReference type="EMBL" id="KAJ3478870.1"/>
    </source>
</evidence>
<organism evidence="3 4">
    <name type="scientific">Meripilus lineatus</name>
    <dbReference type="NCBI Taxonomy" id="2056292"/>
    <lineage>
        <taxon>Eukaryota</taxon>
        <taxon>Fungi</taxon>
        <taxon>Dikarya</taxon>
        <taxon>Basidiomycota</taxon>
        <taxon>Agaricomycotina</taxon>
        <taxon>Agaricomycetes</taxon>
        <taxon>Polyporales</taxon>
        <taxon>Meripilaceae</taxon>
        <taxon>Meripilus</taxon>
    </lineage>
</organism>
<gene>
    <name evidence="3" type="ORF">NLI96_g9457</name>
</gene>
<reference evidence="3" key="1">
    <citation type="submission" date="2022-07" db="EMBL/GenBank/DDBJ databases">
        <title>Genome Sequence of Physisporinus lineatus.</title>
        <authorList>
            <person name="Buettner E."/>
        </authorList>
    </citation>
    <scope>NUCLEOTIDE SEQUENCE</scope>
    <source>
        <strain evidence="3">VT162</strain>
    </source>
</reference>
<dbReference type="Proteomes" id="UP001212997">
    <property type="component" value="Unassembled WGS sequence"/>
</dbReference>
<keyword evidence="1" id="KW-0812">Transmembrane</keyword>
<evidence type="ECO:0000256" key="1">
    <source>
        <dbReference type="SAM" id="Phobius"/>
    </source>
</evidence>
<keyword evidence="1" id="KW-0472">Membrane</keyword>